<dbReference type="Proteomes" id="UP000499080">
    <property type="component" value="Unassembled WGS sequence"/>
</dbReference>
<protein>
    <submittedName>
        <fullName evidence="1">Uncharacterized protein</fullName>
    </submittedName>
</protein>
<name>A0A4Y2Q275_ARAVE</name>
<comment type="caution">
    <text evidence="1">The sequence shown here is derived from an EMBL/GenBank/DDBJ whole genome shotgun (WGS) entry which is preliminary data.</text>
</comment>
<accession>A0A4Y2Q275</accession>
<evidence type="ECO:0000313" key="2">
    <source>
        <dbReference type="Proteomes" id="UP000499080"/>
    </source>
</evidence>
<sequence>MHVTSFNSKEFGYSKQNPFQPKLLEKHKVNTIYAFSRSEIEHIEFRDEYVITSDAPDDDVVSLMIERNLLTIHLQAKQFRENEVCSPLRLTHFSGRVQSVLSCPTSALLAQVSVPQHRQLQSPKMEGSHRLWVFPALVLAGTYALRVTPGYSDHP</sequence>
<proteinExistence type="predicted"/>
<gene>
    <name evidence="1" type="ORF">AVEN_213816_1</name>
</gene>
<reference evidence="1 2" key="1">
    <citation type="journal article" date="2019" name="Sci. Rep.">
        <title>Orb-weaving spider Araneus ventricosus genome elucidates the spidroin gene catalogue.</title>
        <authorList>
            <person name="Kono N."/>
            <person name="Nakamura H."/>
            <person name="Ohtoshi R."/>
            <person name="Moran D.A.P."/>
            <person name="Shinohara A."/>
            <person name="Yoshida Y."/>
            <person name="Fujiwara M."/>
            <person name="Mori M."/>
            <person name="Tomita M."/>
            <person name="Arakawa K."/>
        </authorList>
    </citation>
    <scope>NUCLEOTIDE SEQUENCE [LARGE SCALE GENOMIC DNA]</scope>
</reference>
<dbReference type="EMBL" id="BGPR01012769">
    <property type="protein sequence ID" value="GBN57581.1"/>
    <property type="molecule type" value="Genomic_DNA"/>
</dbReference>
<organism evidence="1 2">
    <name type="scientific">Araneus ventricosus</name>
    <name type="common">Orbweaver spider</name>
    <name type="synonym">Epeira ventricosa</name>
    <dbReference type="NCBI Taxonomy" id="182803"/>
    <lineage>
        <taxon>Eukaryota</taxon>
        <taxon>Metazoa</taxon>
        <taxon>Ecdysozoa</taxon>
        <taxon>Arthropoda</taxon>
        <taxon>Chelicerata</taxon>
        <taxon>Arachnida</taxon>
        <taxon>Araneae</taxon>
        <taxon>Araneomorphae</taxon>
        <taxon>Entelegynae</taxon>
        <taxon>Araneoidea</taxon>
        <taxon>Araneidae</taxon>
        <taxon>Araneus</taxon>
    </lineage>
</organism>
<dbReference type="AlphaFoldDB" id="A0A4Y2Q275"/>
<keyword evidence="2" id="KW-1185">Reference proteome</keyword>
<evidence type="ECO:0000313" key="1">
    <source>
        <dbReference type="EMBL" id="GBN57581.1"/>
    </source>
</evidence>